<dbReference type="RefSeq" id="WP_184571114.1">
    <property type="nucleotide sequence ID" value="NZ_JACHJL010000004.1"/>
</dbReference>
<protein>
    <submittedName>
        <fullName evidence="1">Uncharacterized protein</fullName>
    </submittedName>
</protein>
<gene>
    <name evidence="1" type="ORF">FHS42_002077</name>
</gene>
<dbReference type="AlphaFoldDB" id="A0A7W9UXV7"/>
<organism evidence="1 2">
    <name type="scientific">Streptomyces zagrosensis</name>
    <dbReference type="NCBI Taxonomy" id="1042984"/>
    <lineage>
        <taxon>Bacteria</taxon>
        <taxon>Bacillati</taxon>
        <taxon>Actinomycetota</taxon>
        <taxon>Actinomycetes</taxon>
        <taxon>Kitasatosporales</taxon>
        <taxon>Streptomycetaceae</taxon>
        <taxon>Streptomyces</taxon>
    </lineage>
</organism>
<accession>A0A7W9UXV7</accession>
<dbReference type="Proteomes" id="UP000588098">
    <property type="component" value="Unassembled WGS sequence"/>
</dbReference>
<proteinExistence type="predicted"/>
<name>A0A7W9UXV7_9ACTN</name>
<reference evidence="1 2" key="1">
    <citation type="submission" date="2020-08" db="EMBL/GenBank/DDBJ databases">
        <title>Genomic Encyclopedia of Type Strains, Phase III (KMG-III): the genomes of soil and plant-associated and newly described type strains.</title>
        <authorList>
            <person name="Whitman W."/>
        </authorList>
    </citation>
    <scope>NUCLEOTIDE SEQUENCE [LARGE SCALE GENOMIC DNA]</scope>
    <source>
        <strain evidence="1 2">CECT 8305</strain>
    </source>
</reference>
<keyword evidence="2" id="KW-1185">Reference proteome</keyword>
<evidence type="ECO:0000313" key="1">
    <source>
        <dbReference type="EMBL" id="MBB5935027.1"/>
    </source>
</evidence>
<comment type="caution">
    <text evidence="1">The sequence shown here is derived from an EMBL/GenBank/DDBJ whole genome shotgun (WGS) entry which is preliminary data.</text>
</comment>
<sequence>MRAASVLTAMRLGPVRDLRKIRRDLSRAMPRSDAVELLDIANRQDFGGAERCQLGAPAA</sequence>
<evidence type="ECO:0000313" key="2">
    <source>
        <dbReference type="Proteomes" id="UP000588098"/>
    </source>
</evidence>
<dbReference type="EMBL" id="JACHJL010000004">
    <property type="protein sequence ID" value="MBB5935027.1"/>
    <property type="molecule type" value="Genomic_DNA"/>
</dbReference>